<dbReference type="EMBL" id="WMFL01000080">
    <property type="protein sequence ID" value="NJI02818.1"/>
    <property type="molecule type" value="Genomic_DNA"/>
</dbReference>
<name>A0AAW9YZA9_9STAP</name>
<dbReference type="Proteomes" id="UP000646308">
    <property type="component" value="Unassembled WGS sequence"/>
</dbReference>
<dbReference type="InterPro" id="IPR009942">
    <property type="entry name" value="DUF1474"/>
</dbReference>
<reference evidence="2" key="1">
    <citation type="submission" date="2019-11" db="EMBL/GenBank/DDBJ databases">
        <title>Whole genome comparisons of Staphylococcus agnetis isolates from cattle and chickens.</title>
        <authorList>
            <person name="Rhoads D."/>
            <person name="Shwani A."/>
            <person name="Adkins P."/>
            <person name="Calcutt M."/>
            <person name="Middleton J."/>
        </authorList>
    </citation>
    <scope>NUCLEOTIDE SEQUENCE</scope>
    <source>
        <strain evidence="2">1387</strain>
    </source>
</reference>
<dbReference type="GeneID" id="57690983"/>
<proteinExistence type="predicted"/>
<evidence type="ECO:0000259" key="1">
    <source>
        <dbReference type="Pfam" id="PF07342"/>
    </source>
</evidence>
<protein>
    <submittedName>
        <fullName evidence="2">DUF1474 family protein</fullName>
    </submittedName>
</protein>
<dbReference type="Pfam" id="PF07342">
    <property type="entry name" value="TscT"/>
    <property type="match status" value="1"/>
</dbReference>
<organism evidence="2 3">
    <name type="scientific">Staphylococcus agnetis</name>
    <dbReference type="NCBI Taxonomy" id="985762"/>
    <lineage>
        <taxon>Bacteria</taxon>
        <taxon>Bacillati</taxon>
        <taxon>Bacillota</taxon>
        <taxon>Bacilli</taxon>
        <taxon>Bacillales</taxon>
        <taxon>Staphylococcaceae</taxon>
        <taxon>Staphylococcus</taxon>
    </lineage>
</organism>
<dbReference type="NCBIfam" id="NF047366">
    <property type="entry name" value="TscT"/>
    <property type="match status" value="1"/>
</dbReference>
<gene>
    <name evidence="2" type="ORF">GLV84_08260</name>
</gene>
<feature type="domain" description="TscT toxin" evidence="1">
    <location>
        <begin position="1"/>
        <end position="90"/>
    </location>
</feature>
<dbReference type="AlphaFoldDB" id="A0AAW9YZA9"/>
<dbReference type="RefSeq" id="WP_165805055.1">
    <property type="nucleotide sequence ID" value="NZ_CP045927.1"/>
</dbReference>
<evidence type="ECO:0000313" key="3">
    <source>
        <dbReference type="Proteomes" id="UP000646308"/>
    </source>
</evidence>
<evidence type="ECO:0000313" key="2">
    <source>
        <dbReference type="EMBL" id="NJI02818.1"/>
    </source>
</evidence>
<comment type="caution">
    <text evidence="2">The sequence shown here is derived from an EMBL/GenBank/DDBJ whole genome shotgun (WGS) entry which is preliminary data.</text>
</comment>
<accession>A0AAW9YZA9</accession>
<sequence>MNWEVKNLFNDLEVLKQKYDSLLNTHAWFGDEMFKYEDRPANKSDFMSYAYAYHEARIHHEQTSDLMHYYLTDLERIIKKFYEIEKASSDMNSLPTKSDNA</sequence>